<gene>
    <name evidence="8" type="ORF">CO711_26365</name>
</gene>
<evidence type="ECO:0000256" key="4">
    <source>
        <dbReference type="ARBA" id="ARBA00022695"/>
    </source>
</evidence>
<accession>A0ABM6P157</accession>
<keyword evidence="3 6" id="KW-0808">Transferase</keyword>
<evidence type="ECO:0000256" key="2">
    <source>
        <dbReference type="ARBA" id="ARBA00022676"/>
    </source>
</evidence>
<comment type="catalytic activity">
    <reaction evidence="6">
        <text>a thymidine in DNA + NAD(+) = an N-(ADP-alpha-D-ribosyl)-thymidine in DNA + nicotinamide + H(+)</text>
        <dbReference type="Rhea" id="RHEA:71651"/>
        <dbReference type="Rhea" id="RHEA-COMP:13556"/>
        <dbReference type="Rhea" id="RHEA-COMP:18051"/>
        <dbReference type="ChEBI" id="CHEBI:15378"/>
        <dbReference type="ChEBI" id="CHEBI:17154"/>
        <dbReference type="ChEBI" id="CHEBI:57540"/>
        <dbReference type="ChEBI" id="CHEBI:137386"/>
        <dbReference type="ChEBI" id="CHEBI:191199"/>
    </reaction>
</comment>
<organism evidence="8 9">
    <name type="scientific">Burkholderia cepacia</name>
    <name type="common">Pseudomonas cepacia</name>
    <dbReference type="NCBI Taxonomy" id="292"/>
    <lineage>
        <taxon>Bacteria</taxon>
        <taxon>Pseudomonadati</taxon>
        <taxon>Pseudomonadota</taxon>
        <taxon>Betaproteobacteria</taxon>
        <taxon>Burkholderiales</taxon>
        <taxon>Burkholderiaceae</taxon>
        <taxon>Burkholderia</taxon>
        <taxon>Burkholderia cepacia complex</taxon>
    </lineage>
</organism>
<dbReference type="Pfam" id="PF14487">
    <property type="entry name" value="DarT"/>
    <property type="match status" value="1"/>
</dbReference>
<name>A0ABM6P157_BURCE</name>
<comment type="caution">
    <text evidence="6">Lacks conserved residue(s) required for the propagation of feature annotation.</text>
</comment>
<keyword evidence="2 6" id="KW-0328">Glycosyltransferase</keyword>
<evidence type="ECO:0000256" key="1">
    <source>
        <dbReference type="ARBA" id="ARBA00022649"/>
    </source>
</evidence>
<feature type="binding site" evidence="6">
    <location>
        <begin position="21"/>
        <end position="23"/>
    </location>
    <ligand>
        <name>NAD(+)</name>
        <dbReference type="ChEBI" id="CHEBI:57540"/>
    </ligand>
</feature>
<evidence type="ECO:0000313" key="8">
    <source>
        <dbReference type="EMBL" id="ATF80923.1"/>
    </source>
</evidence>
<keyword evidence="1 6" id="KW-1277">Toxin-antitoxin system</keyword>
<evidence type="ECO:0000256" key="6">
    <source>
        <dbReference type="PROSITE-ProRule" id="PRU01362"/>
    </source>
</evidence>
<dbReference type="EMBL" id="CP023521">
    <property type="protein sequence ID" value="ATF80923.1"/>
    <property type="molecule type" value="Genomic_DNA"/>
</dbReference>
<dbReference type="PROSITE" id="PS52018">
    <property type="entry name" value="DART"/>
    <property type="match status" value="1"/>
</dbReference>
<evidence type="ECO:0000259" key="7">
    <source>
        <dbReference type="PROSITE" id="PS52018"/>
    </source>
</evidence>
<dbReference type="Proteomes" id="UP000218103">
    <property type="component" value="Chromosome 2"/>
</dbReference>
<protein>
    <submittedName>
        <fullName evidence="8">DUF4433 domain-containing protein</fullName>
    </submittedName>
</protein>
<feature type="active site" description="Proton acceptor" evidence="6">
    <location>
        <position position="56"/>
    </location>
</feature>
<evidence type="ECO:0000313" key="9">
    <source>
        <dbReference type="Proteomes" id="UP000218103"/>
    </source>
</evidence>
<feature type="domain" description="DarT" evidence="7">
    <location>
        <begin position="17"/>
        <end position="204"/>
    </location>
</feature>
<dbReference type="InterPro" id="IPR029494">
    <property type="entry name" value="DarT"/>
</dbReference>
<keyword evidence="9" id="KW-1185">Reference proteome</keyword>
<reference evidence="9" key="1">
    <citation type="submission" date="2017-09" db="EMBL/GenBank/DDBJ databases">
        <title>FDA dAtabase for Regulatory Grade micrObial Sequences (FDA-ARGOS): Supporting development and validation of Infectious Disease Dx tests.</title>
        <authorList>
            <person name="Minogue T."/>
            <person name="Wolcott M."/>
            <person name="Wasieloski L."/>
            <person name="Aguilar W."/>
            <person name="Moore D."/>
            <person name="Tallon L.J."/>
            <person name="Sadzewicz L."/>
            <person name="Ott S."/>
            <person name="Zhao X."/>
            <person name="Nagaraj S."/>
            <person name="Vavikolanu K."/>
            <person name="Aluvathingal J."/>
            <person name="Nadendla S."/>
            <person name="Sichtig H."/>
        </authorList>
    </citation>
    <scope>NUCLEOTIDE SEQUENCE [LARGE SCALE GENOMIC DNA]</scope>
    <source>
        <strain evidence="9">FDAARGOS_388</strain>
    </source>
</reference>
<feature type="binding site" evidence="6">
    <location>
        <position position="56"/>
    </location>
    <ligand>
        <name>NAD(+)</name>
        <dbReference type="ChEBI" id="CHEBI:57540"/>
    </ligand>
</feature>
<keyword evidence="5 6" id="KW-0238">DNA-binding</keyword>
<comment type="similarity">
    <text evidence="6">Belongs to the DarT ADP-ribosyltransferase family.</text>
</comment>
<evidence type="ECO:0000256" key="5">
    <source>
        <dbReference type="ARBA" id="ARBA00023125"/>
    </source>
</evidence>
<keyword evidence="4 6" id="KW-0548">Nucleotidyltransferase</keyword>
<evidence type="ECO:0000256" key="3">
    <source>
        <dbReference type="ARBA" id="ARBA00022679"/>
    </source>
</evidence>
<proteinExistence type="inferred from homology"/>
<feature type="active site" evidence="6">
    <location>
        <position position="156"/>
    </location>
</feature>
<sequence>MMAARTIQEFATERGIPYLLHFTRLSNLQSILTHGLVCRNSLDGTNVIGTVNDQHRLDGTDAVCVSIGFPNYKMFFRCRREHQQEEWVVVAIQPKALWELRCAFCVTNAASSRVTSIPLVQRTGLPAFQAMYNDYDDKVRATLNLKDYIPTNPQAEVLMLDGVPATYIMGVAVQNLVMKAQIEALYPGLAVRKIDTFYSARHDYSHWPAQQA</sequence>